<dbReference type="EMBL" id="CP054548">
    <property type="protein sequence ID" value="QSL67099.1"/>
    <property type="molecule type" value="Genomic_DNA"/>
</dbReference>
<sequence>MYGDDPQIKLFPVDFYLFNFFLDFTKTNINAARNLYLEMQKMTGIFLFYIILGVILLELLNLQQDITN</sequence>
<keyword evidence="3" id="KW-1185">Reference proteome</keyword>
<dbReference type="Proteomes" id="UP000663699">
    <property type="component" value="Chromosome 17"/>
</dbReference>
<proteinExistence type="predicted"/>
<protein>
    <submittedName>
        <fullName evidence="2">Uncharacterized protein</fullName>
    </submittedName>
</protein>
<feature type="transmembrane region" description="Helical" evidence="1">
    <location>
        <begin position="42"/>
        <end position="62"/>
    </location>
</feature>
<evidence type="ECO:0000256" key="1">
    <source>
        <dbReference type="SAM" id="Phobius"/>
    </source>
</evidence>
<keyword evidence="1" id="KW-0812">Transmembrane</keyword>
<name>A0A899G6R6_9ASCO</name>
<accession>A0A899G6R6</accession>
<keyword evidence="1" id="KW-0472">Membrane</keyword>
<organism evidence="2 3">
    <name type="scientific">Pneumocystis wakefieldiae</name>
    <dbReference type="NCBI Taxonomy" id="38082"/>
    <lineage>
        <taxon>Eukaryota</taxon>
        <taxon>Fungi</taxon>
        <taxon>Dikarya</taxon>
        <taxon>Ascomycota</taxon>
        <taxon>Taphrinomycotina</taxon>
        <taxon>Pneumocystomycetes</taxon>
        <taxon>Pneumocystaceae</taxon>
        <taxon>Pneumocystis</taxon>
    </lineage>
</organism>
<reference evidence="2" key="1">
    <citation type="submission" date="2020-06" db="EMBL/GenBank/DDBJ databases">
        <title>Genomes of multiple members of Pneumocystis genus reveal paths to human pathogen Pneumocystis jirovecii.</title>
        <authorList>
            <person name="Cisse O.H."/>
            <person name="Ma L."/>
            <person name="Dekker J."/>
            <person name="Khil P."/>
            <person name="Jo J."/>
            <person name="Brenchley J."/>
            <person name="Blair R."/>
            <person name="Pahar B."/>
            <person name="Chabe M."/>
            <person name="Van Rompay K.A."/>
            <person name="Keesler R."/>
            <person name="Sukura A."/>
            <person name="Hirsch V."/>
            <person name="Kutty G."/>
            <person name="Liu Y."/>
            <person name="Peng L."/>
            <person name="Chen J."/>
            <person name="Song J."/>
            <person name="Weissenbacher-Lang C."/>
            <person name="Xu J."/>
            <person name="Upham N.S."/>
            <person name="Stajich J.E."/>
            <person name="Cuomo C.A."/>
            <person name="Cushion M.T."/>
            <person name="Kovacs J.A."/>
        </authorList>
    </citation>
    <scope>NUCLEOTIDE SEQUENCE</scope>
    <source>
        <strain evidence="2">2A</strain>
    </source>
</reference>
<dbReference type="AlphaFoldDB" id="A0A899G6R6"/>
<gene>
    <name evidence="2" type="ORF">MERGE_001488</name>
</gene>
<evidence type="ECO:0000313" key="3">
    <source>
        <dbReference type="Proteomes" id="UP000663699"/>
    </source>
</evidence>
<evidence type="ECO:0000313" key="2">
    <source>
        <dbReference type="EMBL" id="QSL67099.1"/>
    </source>
</evidence>
<keyword evidence="1" id="KW-1133">Transmembrane helix</keyword>